<proteinExistence type="predicted"/>
<reference evidence="1 2" key="1">
    <citation type="submission" date="2017-08" db="EMBL/GenBank/DDBJ databases">
        <title>Complete Genome Sequence of Streptomyces formicae KY5, the formicamycin producer.</title>
        <authorList>
            <person name="Holmes N.A."/>
            <person name="Devine R."/>
            <person name="Qin Z."/>
            <person name="Seipke R.F."/>
            <person name="Wilkinson B."/>
            <person name="Hutchings M.I."/>
        </authorList>
    </citation>
    <scope>NUCLEOTIDE SEQUENCE [LARGE SCALE GENOMIC DNA]</scope>
    <source>
        <strain evidence="1 2">KY5</strain>
    </source>
</reference>
<dbReference type="Proteomes" id="UP000221011">
    <property type="component" value="Chromosome"/>
</dbReference>
<name>A0A291QDX9_9ACTN</name>
<dbReference type="AlphaFoldDB" id="A0A291QDX9"/>
<evidence type="ECO:0000313" key="2">
    <source>
        <dbReference type="Proteomes" id="UP000221011"/>
    </source>
</evidence>
<protein>
    <submittedName>
        <fullName evidence="1">Uncharacterized protein</fullName>
    </submittedName>
</protein>
<organism evidence="1 2">
    <name type="scientific">Streptomyces formicae</name>
    <dbReference type="NCBI Taxonomy" id="1616117"/>
    <lineage>
        <taxon>Bacteria</taxon>
        <taxon>Bacillati</taxon>
        <taxon>Actinomycetota</taxon>
        <taxon>Actinomycetes</taxon>
        <taxon>Kitasatosporales</taxon>
        <taxon>Streptomycetaceae</taxon>
        <taxon>Streptomyces</taxon>
    </lineage>
</organism>
<dbReference type="EMBL" id="CP022685">
    <property type="protein sequence ID" value="ATL29663.1"/>
    <property type="molecule type" value="Genomic_DNA"/>
</dbReference>
<dbReference type="KEGG" id="sfk:KY5_4645c"/>
<gene>
    <name evidence="1" type="ORF">KY5_4645c</name>
</gene>
<dbReference type="RefSeq" id="WP_098244127.1">
    <property type="nucleotide sequence ID" value="NZ_CP022685.1"/>
</dbReference>
<accession>A0A291QDX9</accession>
<evidence type="ECO:0000313" key="1">
    <source>
        <dbReference type="EMBL" id="ATL29663.1"/>
    </source>
</evidence>
<sequence length="218" mass="24182">MEREQMEGVGSSPTPEDDYLVDFDFDDGWLGLTLHEGTRAEARKMAADLVGQFNPLRLGSGGASLQQELERRALAGFESGSVLTTAAYTEGGVLLADFSVFVHGEDDVQRPSPEEYLPELLKWPYAEVKGEPRISDVQLPIGRAVRVQTVLAAKRRFGWGKKLSESLLYGVWPDGQEEIVVVEARWLNFERADELTDLVDRLMPSMRLLPVPDSCGEG</sequence>
<keyword evidence="2" id="KW-1185">Reference proteome</keyword>